<comment type="similarity">
    <text evidence="1">Belongs to the 'phage' integrase family.</text>
</comment>
<accession>A0AAW9JYG1</accession>
<name>A0AAW9JYG1_CARML</name>
<dbReference type="InterPro" id="IPR010998">
    <property type="entry name" value="Integrase_recombinase_N"/>
</dbReference>
<evidence type="ECO:0000256" key="4">
    <source>
        <dbReference type="ARBA" id="ARBA00023172"/>
    </source>
</evidence>
<dbReference type="GO" id="GO:0003677">
    <property type="term" value="F:DNA binding"/>
    <property type="evidence" value="ECO:0007669"/>
    <property type="project" value="UniProtKB-KW"/>
</dbReference>
<dbReference type="Proteomes" id="UP001290462">
    <property type="component" value="Unassembled WGS sequence"/>
</dbReference>
<dbReference type="PANTHER" id="PTHR30629">
    <property type="entry name" value="PROPHAGE INTEGRASE"/>
    <property type="match status" value="1"/>
</dbReference>
<protein>
    <submittedName>
        <fullName evidence="6">Site-specific integrase</fullName>
    </submittedName>
</protein>
<feature type="domain" description="Tyr recombinase" evidence="5">
    <location>
        <begin position="171"/>
        <end position="378"/>
    </location>
</feature>
<dbReference type="Gene3D" id="1.10.150.130">
    <property type="match status" value="1"/>
</dbReference>
<dbReference type="InterPro" id="IPR002104">
    <property type="entry name" value="Integrase_catalytic"/>
</dbReference>
<dbReference type="RefSeq" id="WP_322809342.1">
    <property type="nucleotide sequence ID" value="NZ_JAVBVO010000003.1"/>
</dbReference>
<dbReference type="Pfam" id="PF14659">
    <property type="entry name" value="Phage_int_SAM_3"/>
    <property type="match status" value="1"/>
</dbReference>
<dbReference type="InterPro" id="IPR011010">
    <property type="entry name" value="DNA_brk_join_enz"/>
</dbReference>
<dbReference type="PROSITE" id="PS51898">
    <property type="entry name" value="TYR_RECOMBINASE"/>
    <property type="match status" value="1"/>
</dbReference>
<sequence>MAKITKYIKKNGTASYKTDLYLGVDPLTGKKKRTTVRDHSLKGLKLKIATMQLKIDKEGFQNDEITYFKELYELWFYQHCKNIQPTTQQRIKHMFDNHILPKMGHLKIKKITPIFCQKTMNHWAEMLATFKNMKTYVSLVFKYGMLLGIVDFDPMSKIITPKSNKKIETKESEKFYTKPQLKYFFDCLEKLNDNRAIAFFRILAFTGARKGEVLALNWGDIDFEKKTITFNKTLVEMQNGDLRIQPPKTEASERTVSLDDISISILKNWKSLQSKKKLAFGIREEDSHSIVICNSILYNKKKYLYKSYPNEIMNKVSRHFPDITKIKIHGFRHTHASLLFEAGAEIKDVQERLGHSDIQTTMNIYTHVTPARKEKTGEQFAKYVNF</sequence>
<keyword evidence="4" id="KW-0233">DNA recombination</keyword>
<dbReference type="InterPro" id="IPR013762">
    <property type="entry name" value="Integrase-like_cat_sf"/>
</dbReference>
<evidence type="ECO:0000313" key="6">
    <source>
        <dbReference type="EMBL" id="MDZ5759664.1"/>
    </source>
</evidence>
<dbReference type="GO" id="GO:0015074">
    <property type="term" value="P:DNA integration"/>
    <property type="evidence" value="ECO:0007669"/>
    <property type="project" value="UniProtKB-KW"/>
</dbReference>
<dbReference type="CDD" id="cd01189">
    <property type="entry name" value="INT_ICEBs1_C_like"/>
    <property type="match status" value="1"/>
</dbReference>
<reference evidence="6" key="1">
    <citation type="submission" date="2023-08" db="EMBL/GenBank/DDBJ databases">
        <title>Genomic characterization of piscicolin 126 produced by Carnobacterium maltaromaticum CM22 strain isolated from salmon (Salmo salar).</title>
        <authorList>
            <person name="Gonzalez-Gragera E."/>
            <person name="Garcia-Lopez J.D."/>
            <person name="Teso-Perez C."/>
            <person name="Gimenez-Hernandez I."/>
            <person name="Peralta-Sanchez J.M."/>
            <person name="Valdivia E."/>
            <person name="Montalban-Lopez M."/>
            <person name="Martin-Platero A.M."/>
            <person name="Banos A."/>
            <person name="Martinez-Bueno M."/>
        </authorList>
    </citation>
    <scope>NUCLEOTIDE SEQUENCE</scope>
    <source>
        <strain evidence="6">CM22</strain>
    </source>
</reference>
<evidence type="ECO:0000256" key="3">
    <source>
        <dbReference type="ARBA" id="ARBA00023125"/>
    </source>
</evidence>
<organism evidence="6 7">
    <name type="scientific">Carnobacterium maltaromaticum</name>
    <name type="common">Carnobacterium piscicola</name>
    <dbReference type="NCBI Taxonomy" id="2751"/>
    <lineage>
        <taxon>Bacteria</taxon>
        <taxon>Bacillati</taxon>
        <taxon>Bacillota</taxon>
        <taxon>Bacilli</taxon>
        <taxon>Lactobacillales</taxon>
        <taxon>Carnobacteriaceae</taxon>
        <taxon>Carnobacterium</taxon>
    </lineage>
</organism>
<dbReference type="SUPFAM" id="SSF56349">
    <property type="entry name" value="DNA breaking-rejoining enzymes"/>
    <property type="match status" value="1"/>
</dbReference>
<evidence type="ECO:0000259" key="5">
    <source>
        <dbReference type="PROSITE" id="PS51898"/>
    </source>
</evidence>
<dbReference type="GO" id="GO:0006310">
    <property type="term" value="P:DNA recombination"/>
    <property type="evidence" value="ECO:0007669"/>
    <property type="project" value="UniProtKB-KW"/>
</dbReference>
<keyword evidence="2" id="KW-0229">DNA integration</keyword>
<dbReference type="Gene3D" id="1.10.443.10">
    <property type="entry name" value="Intergrase catalytic core"/>
    <property type="match status" value="1"/>
</dbReference>
<dbReference type="EMBL" id="JAVBVO010000003">
    <property type="protein sequence ID" value="MDZ5759664.1"/>
    <property type="molecule type" value="Genomic_DNA"/>
</dbReference>
<proteinExistence type="inferred from homology"/>
<dbReference type="InterPro" id="IPR050808">
    <property type="entry name" value="Phage_Integrase"/>
</dbReference>
<evidence type="ECO:0000256" key="1">
    <source>
        <dbReference type="ARBA" id="ARBA00008857"/>
    </source>
</evidence>
<evidence type="ECO:0000256" key="2">
    <source>
        <dbReference type="ARBA" id="ARBA00022908"/>
    </source>
</evidence>
<dbReference type="Pfam" id="PF00589">
    <property type="entry name" value="Phage_integrase"/>
    <property type="match status" value="1"/>
</dbReference>
<evidence type="ECO:0000313" key="7">
    <source>
        <dbReference type="Proteomes" id="UP001290462"/>
    </source>
</evidence>
<dbReference type="InterPro" id="IPR004107">
    <property type="entry name" value="Integrase_SAM-like_N"/>
</dbReference>
<gene>
    <name evidence="6" type="ORF">RAK27_13460</name>
</gene>
<dbReference type="AlphaFoldDB" id="A0AAW9JYG1"/>
<keyword evidence="3" id="KW-0238">DNA-binding</keyword>
<dbReference type="PANTHER" id="PTHR30629:SF2">
    <property type="entry name" value="PROPHAGE INTEGRASE INTS-RELATED"/>
    <property type="match status" value="1"/>
</dbReference>
<comment type="caution">
    <text evidence="6">The sequence shown here is derived from an EMBL/GenBank/DDBJ whole genome shotgun (WGS) entry which is preliminary data.</text>
</comment>